<organism evidence="1 2">
    <name type="scientific">Romanomermis culicivorax</name>
    <name type="common">Nematode worm</name>
    <dbReference type="NCBI Taxonomy" id="13658"/>
    <lineage>
        <taxon>Eukaryota</taxon>
        <taxon>Metazoa</taxon>
        <taxon>Ecdysozoa</taxon>
        <taxon>Nematoda</taxon>
        <taxon>Enoplea</taxon>
        <taxon>Dorylaimia</taxon>
        <taxon>Mermithida</taxon>
        <taxon>Mermithoidea</taxon>
        <taxon>Mermithidae</taxon>
        <taxon>Romanomermis</taxon>
    </lineage>
</organism>
<keyword evidence="1" id="KW-1185">Reference proteome</keyword>
<dbReference type="AlphaFoldDB" id="A0A915IHW9"/>
<dbReference type="SUPFAM" id="SSF51161">
    <property type="entry name" value="Trimeric LpxA-like enzymes"/>
    <property type="match status" value="1"/>
</dbReference>
<evidence type="ECO:0000313" key="2">
    <source>
        <dbReference type="WBParaSite" id="nRc.2.0.1.t12967-RA"/>
    </source>
</evidence>
<dbReference type="Proteomes" id="UP000887565">
    <property type="component" value="Unplaced"/>
</dbReference>
<accession>A0A915IHW9</accession>
<protein>
    <submittedName>
        <fullName evidence="2">Uncharacterized protein</fullName>
    </submittedName>
</protein>
<evidence type="ECO:0000313" key="1">
    <source>
        <dbReference type="Proteomes" id="UP000887565"/>
    </source>
</evidence>
<dbReference type="WBParaSite" id="nRc.2.0.1.t12967-RA">
    <property type="protein sequence ID" value="nRc.2.0.1.t12967-RA"/>
    <property type="gene ID" value="nRc.2.0.1.g12967"/>
</dbReference>
<dbReference type="InterPro" id="IPR011004">
    <property type="entry name" value="Trimer_LpxA-like_sf"/>
</dbReference>
<name>A0A915IHW9_ROMCU</name>
<sequence length="217" mass="24587">MATILSAAAATSIVGDYYDVKSAVTATTFRNIVQGSRTFQENALRSDDNNNILHRVRAVRSPISEIVPALDLLEQEIIKRPQLKEYTNPKSLTLLPESKCCYNRTYDNHVTWINHGTSIDYDPSIHHESSIDHHTPTNKDTLIQCDTYIDHDTYVNNGTSIDHDATIKHDICTDDGTLIHTGHDTHIDVVTYVNHHRPINHDTIFKHDTGIYRDTSK</sequence>
<reference evidence="2" key="1">
    <citation type="submission" date="2022-11" db="UniProtKB">
        <authorList>
            <consortium name="WormBaseParasite"/>
        </authorList>
    </citation>
    <scope>IDENTIFICATION</scope>
</reference>
<proteinExistence type="predicted"/>